<organism evidence="2 3">
    <name type="scientific">Brevibacillus reuszeri</name>
    <dbReference type="NCBI Taxonomy" id="54915"/>
    <lineage>
        <taxon>Bacteria</taxon>
        <taxon>Bacillati</taxon>
        <taxon>Bacillota</taxon>
        <taxon>Bacilli</taxon>
        <taxon>Bacillales</taxon>
        <taxon>Paenibacillaceae</taxon>
        <taxon>Brevibacillus</taxon>
    </lineage>
</organism>
<sequence length="67" mass="7830">MELHIRTSARHALALQKEITCHGICISALRPFENDQVEFVFLSISEHQKKLISYTLRNYSYTLTYLS</sequence>
<accession>A0A0K9YUL5</accession>
<dbReference type="AlphaFoldDB" id="A0A0K9YUL5"/>
<dbReference type="Proteomes" id="UP000319578">
    <property type="component" value="Unassembled WGS sequence"/>
</dbReference>
<evidence type="ECO:0000313" key="4">
    <source>
        <dbReference type="Proteomes" id="UP000319578"/>
    </source>
</evidence>
<reference evidence="2" key="2">
    <citation type="submission" date="2015-07" db="EMBL/GenBank/DDBJ databases">
        <title>MeaNS - Measles Nucleotide Surveillance Program.</title>
        <authorList>
            <person name="Tran T."/>
            <person name="Druce J."/>
        </authorList>
    </citation>
    <scope>NUCLEOTIDE SEQUENCE</scope>
    <source>
        <strain evidence="2">DSM 9887</strain>
    </source>
</reference>
<name>A0A0K9YUL5_9BACL</name>
<comment type="caution">
    <text evidence="2">The sequence shown here is derived from an EMBL/GenBank/DDBJ whole genome shotgun (WGS) entry which is preliminary data.</text>
</comment>
<dbReference type="OrthoDB" id="2472243at2"/>
<dbReference type="EMBL" id="LGIQ01000007">
    <property type="protein sequence ID" value="KNB72381.1"/>
    <property type="molecule type" value="Genomic_DNA"/>
</dbReference>
<evidence type="ECO:0000313" key="2">
    <source>
        <dbReference type="EMBL" id="KNB72381.1"/>
    </source>
</evidence>
<dbReference type="Proteomes" id="UP000036834">
    <property type="component" value="Unassembled WGS sequence"/>
</dbReference>
<dbReference type="RefSeq" id="WP_049738434.1">
    <property type="nucleotide sequence ID" value="NZ_JBCNIY010000030.1"/>
</dbReference>
<evidence type="ECO:0000313" key="3">
    <source>
        <dbReference type="Proteomes" id="UP000036834"/>
    </source>
</evidence>
<reference evidence="1 4" key="3">
    <citation type="submission" date="2019-06" db="EMBL/GenBank/DDBJ databases">
        <title>Whole genome shotgun sequence of Brevibacillus reuszeri NBRC 15719.</title>
        <authorList>
            <person name="Hosoyama A."/>
            <person name="Uohara A."/>
            <person name="Ohji S."/>
            <person name="Ichikawa N."/>
        </authorList>
    </citation>
    <scope>NUCLEOTIDE SEQUENCE [LARGE SCALE GENOMIC DNA]</scope>
    <source>
        <strain evidence="1 4">NBRC 15719</strain>
    </source>
</reference>
<dbReference type="PATRIC" id="fig|54915.3.peg.1133"/>
<dbReference type="EMBL" id="BJON01000016">
    <property type="protein sequence ID" value="GED70527.1"/>
    <property type="molecule type" value="Genomic_DNA"/>
</dbReference>
<gene>
    <name evidence="2" type="ORF">ADS79_10885</name>
    <name evidence="1" type="ORF">BRE01_42290</name>
</gene>
<reference evidence="3" key="1">
    <citation type="submission" date="2015-07" db="EMBL/GenBank/DDBJ databases">
        <title>Genome sequencing project for genomic taxonomy and phylogenomics of Bacillus-like bacteria.</title>
        <authorList>
            <person name="Liu B."/>
            <person name="Wang J."/>
            <person name="Zhu Y."/>
            <person name="Liu G."/>
            <person name="Chen Q."/>
            <person name="Chen Z."/>
            <person name="Lan J."/>
            <person name="Che J."/>
            <person name="Ge C."/>
            <person name="Shi H."/>
            <person name="Pan Z."/>
            <person name="Liu X."/>
        </authorList>
    </citation>
    <scope>NUCLEOTIDE SEQUENCE [LARGE SCALE GENOMIC DNA]</scope>
    <source>
        <strain evidence="3">DSM 9887</strain>
    </source>
</reference>
<evidence type="ECO:0000313" key="1">
    <source>
        <dbReference type="EMBL" id="GED70527.1"/>
    </source>
</evidence>
<keyword evidence="4" id="KW-1185">Reference proteome</keyword>
<protein>
    <submittedName>
        <fullName evidence="2">Uncharacterized protein</fullName>
    </submittedName>
</protein>
<proteinExistence type="predicted"/>